<dbReference type="SMART" id="SM00283">
    <property type="entry name" value="MA"/>
    <property type="match status" value="1"/>
</dbReference>
<dbReference type="PANTHER" id="PTHR32089">
    <property type="entry name" value="METHYL-ACCEPTING CHEMOTAXIS PROTEIN MCPB"/>
    <property type="match status" value="1"/>
</dbReference>
<sequence>MTSHDSLATRLAFSGLDDRARSLLAEIRPSIVTALPGILDGFYKSITTFAEMRTLLPTPAIVAHAKAAQIAHWDVILAAKFDAEYVRSVTRIGETHHRLGLEPRWYIAGYKRIISGLIAHIETTITARFGGKSQTARKAAMIDAVVSAAMLDMDFAISVYLDAGKREKHEALERLATQFEQTIAQIVGRVGTMAEDLRTAADTLKGAASAAQAQTQVVATTSNQASANVQSVAAGTEEMGSSVTEISRQVQESLKVAKDAVSQAETANNQVAGLNESASRIGDVIKIINAIAAQTNLLALNATIEAARAGEAGKGFAVVAQEVKALAAQTAKATDEIGAQITGMQATTGETVAAITGIGETITHISAIASAIFEAVDQQEAATREIARNIHLAAEASSDAAANIEKVSKGAEDTGSAASGVHASAQALTEESVRLRNDVSGFLAMLRSA</sequence>
<dbReference type="SUPFAM" id="SSF46458">
    <property type="entry name" value="Globin-like"/>
    <property type="match status" value="1"/>
</dbReference>
<evidence type="ECO:0000313" key="6">
    <source>
        <dbReference type="Proteomes" id="UP000254343"/>
    </source>
</evidence>
<dbReference type="CDD" id="cd01068">
    <property type="entry name" value="globin_sensor"/>
    <property type="match status" value="1"/>
</dbReference>
<name>A0A380W7F0_AFIFE</name>
<evidence type="ECO:0000256" key="3">
    <source>
        <dbReference type="PROSITE-ProRule" id="PRU00284"/>
    </source>
</evidence>
<dbReference type="PRINTS" id="PR00260">
    <property type="entry name" value="CHEMTRNSDUCR"/>
</dbReference>
<keyword evidence="1 3" id="KW-0807">Transducer</keyword>
<evidence type="ECO:0000256" key="2">
    <source>
        <dbReference type="ARBA" id="ARBA00029447"/>
    </source>
</evidence>
<comment type="similarity">
    <text evidence="2">Belongs to the methyl-accepting chemotaxis (MCP) protein family.</text>
</comment>
<dbReference type="PROSITE" id="PS50111">
    <property type="entry name" value="CHEMOTAXIS_TRANSDUC_2"/>
    <property type="match status" value="1"/>
</dbReference>
<dbReference type="OrthoDB" id="266313at2"/>
<dbReference type="GO" id="GO:0016020">
    <property type="term" value="C:membrane"/>
    <property type="evidence" value="ECO:0007669"/>
    <property type="project" value="InterPro"/>
</dbReference>
<evidence type="ECO:0000259" key="4">
    <source>
        <dbReference type="PROSITE" id="PS50111"/>
    </source>
</evidence>
<dbReference type="InterPro" id="IPR044398">
    <property type="entry name" value="Globin-sensor_dom"/>
</dbReference>
<dbReference type="AlphaFoldDB" id="A0A380W7F0"/>
<dbReference type="PANTHER" id="PTHR32089:SF112">
    <property type="entry name" value="LYSOZYME-LIKE PROTEIN-RELATED"/>
    <property type="match status" value="1"/>
</dbReference>
<dbReference type="Gene3D" id="1.10.490.10">
    <property type="entry name" value="Globins"/>
    <property type="match status" value="1"/>
</dbReference>
<dbReference type="RefSeq" id="WP_002715220.1">
    <property type="nucleotide sequence ID" value="NZ_UFSI01000001.1"/>
</dbReference>
<dbReference type="GO" id="GO:0019825">
    <property type="term" value="F:oxygen binding"/>
    <property type="evidence" value="ECO:0007669"/>
    <property type="project" value="InterPro"/>
</dbReference>
<protein>
    <submittedName>
        <fullName evidence="5">Heme-based aerotactic transducer hemAT</fullName>
    </submittedName>
</protein>
<dbReference type="Pfam" id="PF11563">
    <property type="entry name" value="Protoglobin"/>
    <property type="match status" value="1"/>
</dbReference>
<proteinExistence type="inferred from homology"/>
<dbReference type="EMBL" id="UIGB01000001">
    <property type="protein sequence ID" value="SUU84393.1"/>
    <property type="molecule type" value="Genomic_DNA"/>
</dbReference>
<dbReference type="InterPro" id="IPR004090">
    <property type="entry name" value="Chemotax_Me-accpt_rcpt"/>
</dbReference>
<evidence type="ECO:0000256" key="1">
    <source>
        <dbReference type="ARBA" id="ARBA00023224"/>
    </source>
</evidence>
<dbReference type="InterPro" id="IPR039379">
    <property type="entry name" value="Protoglobin_sensor_dom"/>
</dbReference>
<dbReference type="GO" id="GO:0020037">
    <property type="term" value="F:heme binding"/>
    <property type="evidence" value="ECO:0007669"/>
    <property type="project" value="InterPro"/>
</dbReference>
<dbReference type="Proteomes" id="UP000254343">
    <property type="component" value="Unassembled WGS sequence"/>
</dbReference>
<feature type="domain" description="Methyl-accepting transducer" evidence="4">
    <location>
        <begin position="186"/>
        <end position="415"/>
    </location>
</feature>
<dbReference type="GO" id="GO:0004888">
    <property type="term" value="F:transmembrane signaling receptor activity"/>
    <property type="evidence" value="ECO:0007669"/>
    <property type="project" value="InterPro"/>
</dbReference>
<organism evidence="5 6">
    <name type="scientific">Afipia felis</name>
    <name type="common">Cat scratch disease bacillus</name>
    <dbReference type="NCBI Taxonomy" id="1035"/>
    <lineage>
        <taxon>Bacteria</taxon>
        <taxon>Pseudomonadati</taxon>
        <taxon>Pseudomonadota</taxon>
        <taxon>Alphaproteobacteria</taxon>
        <taxon>Hyphomicrobiales</taxon>
        <taxon>Nitrobacteraceae</taxon>
        <taxon>Afipia</taxon>
    </lineage>
</organism>
<dbReference type="GO" id="GO:0006935">
    <property type="term" value="P:chemotaxis"/>
    <property type="evidence" value="ECO:0007669"/>
    <property type="project" value="InterPro"/>
</dbReference>
<dbReference type="SUPFAM" id="SSF58104">
    <property type="entry name" value="Methyl-accepting chemotaxis protein (MCP) signaling domain"/>
    <property type="match status" value="1"/>
</dbReference>
<reference evidence="5 6" key="1">
    <citation type="submission" date="2018-06" db="EMBL/GenBank/DDBJ databases">
        <authorList>
            <consortium name="Pathogen Informatics"/>
            <person name="Doyle S."/>
        </authorList>
    </citation>
    <scope>NUCLEOTIDE SEQUENCE [LARGE SCALE GENOMIC DNA]</scope>
    <source>
        <strain evidence="5 6">NCTC12722</strain>
    </source>
</reference>
<dbReference type="Gene3D" id="1.10.287.950">
    <property type="entry name" value="Methyl-accepting chemotaxis protein"/>
    <property type="match status" value="1"/>
</dbReference>
<dbReference type="Pfam" id="PF00015">
    <property type="entry name" value="MCPsignal"/>
    <property type="match status" value="1"/>
</dbReference>
<dbReference type="InterPro" id="IPR012292">
    <property type="entry name" value="Globin/Proto"/>
</dbReference>
<dbReference type="InterPro" id="IPR004089">
    <property type="entry name" value="MCPsignal_dom"/>
</dbReference>
<gene>
    <name evidence="5" type="primary">hemAT</name>
    <name evidence="5" type="ORF">NCTC12722_01583</name>
</gene>
<evidence type="ECO:0000313" key="5">
    <source>
        <dbReference type="EMBL" id="SUU84393.1"/>
    </source>
</evidence>
<dbReference type="GO" id="GO:0007165">
    <property type="term" value="P:signal transduction"/>
    <property type="evidence" value="ECO:0007669"/>
    <property type="project" value="UniProtKB-KW"/>
</dbReference>
<dbReference type="InterPro" id="IPR009050">
    <property type="entry name" value="Globin-like_sf"/>
</dbReference>
<accession>A0A380W7F0</accession>